<keyword evidence="2" id="KW-1185">Reference proteome</keyword>
<organism evidence="1 2">
    <name type="scientific">Vespula maculifrons</name>
    <name type="common">Eastern yellow jacket</name>
    <name type="synonym">Wasp</name>
    <dbReference type="NCBI Taxonomy" id="7453"/>
    <lineage>
        <taxon>Eukaryota</taxon>
        <taxon>Metazoa</taxon>
        <taxon>Ecdysozoa</taxon>
        <taxon>Arthropoda</taxon>
        <taxon>Hexapoda</taxon>
        <taxon>Insecta</taxon>
        <taxon>Pterygota</taxon>
        <taxon>Neoptera</taxon>
        <taxon>Endopterygota</taxon>
        <taxon>Hymenoptera</taxon>
        <taxon>Apocrita</taxon>
        <taxon>Aculeata</taxon>
        <taxon>Vespoidea</taxon>
        <taxon>Vespidae</taxon>
        <taxon>Vespinae</taxon>
        <taxon>Vespula</taxon>
    </lineage>
</organism>
<gene>
    <name evidence="1" type="ORF">V1477_005114</name>
</gene>
<reference evidence="1 2" key="1">
    <citation type="journal article" date="2024" name="Ann. Entomol. Soc. Am.">
        <title>Genomic analyses of the southern and eastern yellowjacket wasps (Hymenoptera: Vespidae) reveal evolutionary signatures of social life.</title>
        <authorList>
            <person name="Catto M.A."/>
            <person name="Caine P.B."/>
            <person name="Orr S.E."/>
            <person name="Hunt B.G."/>
            <person name="Goodisman M.A.D."/>
        </authorList>
    </citation>
    <scope>NUCLEOTIDE SEQUENCE [LARGE SCALE GENOMIC DNA]</scope>
    <source>
        <strain evidence="1">232</strain>
        <tissue evidence="1">Head and thorax</tissue>
    </source>
</reference>
<protein>
    <submittedName>
        <fullName evidence="1">Uncharacterized protein</fullName>
    </submittedName>
</protein>
<name>A0ABD2CPU3_VESMC</name>
<dbReference type="Proteomes" id="UP001607303">
    <property type="component" value="Unassembled WGS sequence"/>
</dbReference>
<feature type="non-terminal residue" evidence="1">
    <location>
        <position position="141"/>
    </location>
</feature>
<evidence type="ECO:0000313" key="1">
    <source>
        <dbReference type="EMBL" id="KAL2746744.1"/>
    </source>
</evidence>
<evidence type="ECO:0000313" key="2">
    <source>
        <dbReference type="Proteomes" id="UP001607303"/>
    </source>
</evidence>
<proteinExistence type="predicted"/>
<accession>A0ABD2CPU3</accession>
<dbReference type="EMBL" id="JAYRBN010000037">
    <property type="protein sequence ID" value="KAL2746744.1"/>
    <property type="molecule type" value="Genomic_DNA"/>
</dbReference>
<comment type="caution">
    <text evidence="1">The sequence shown here is derived from an EMBL/GenBank/DDBJ whole genome shotgun (WGS) entry which is preliminary data.</text>
</comment>
<dbReference type="AlphaFoldDB" id="A0ABD2CPU3"/>
<sequence length="141" mass="15970">MCLAELSANIKGFLPSGTLVDRRVRQEGRVASIDRPWRVRVQGRASRFRVCAVQTDDRPDGGSSPFEINHTRSYLENDLTYPSDKKRSKNGVVEGERRVSILVSLGSIEVWFVHLLPASWTNLLAQRFKVIKRYSKAVNAI</sequence>